<evidence type="ECO:0000313" key="10">
    <source>
        <dbReference type="Proteomes" id="UP000199103"/>
    </source>
</evidence>
<evidence type="ECO:0000256" key="1">
    <source>
        <dbReference type="ARBA" id="ARBA00004651"/>
    </source>
</evidence>
<dbReference type="AlphaFoldDB" id="A0A1H1U892"/>
<keyword evidence="3" id="KW-1003">Cell membrane</keyword>
<feature type="transmembrane region" description="Helical" evidence="7">
    <location>
        <begin position="20"/>
        <end position="42"/>
    </location>
</feature>
<feature type="transmembrane region" description="Helical" evidence="7">
    <location>
        <begin position="114"/>
        <end position="133"/>
    </location>
</feature>
<evidence type="ECO:0000256" key="3">
    <source>
        <dbReference type="ARBA" id="ARBA00022475"/>
    </source>
</evidence>
<dbReference type="Proteomes" id="UP000199103">
    <property type="component" value="Chromosome I"/>
</dbReference>
<dbReference type="CDD" id="cd06261">
    <property type="entry name" value="TM_PBP2"/>
    <property type="match status" value="1"/>
</dbReference>
<feature type="transmembrane region" description="Helical" evidence="7">
    <location>
        <begin position="80"/>
        <end position="102"/>
    </location>
</feature>
<evidence type="ECO:0000259" key="8">
    <source>
        <dbReference type="PROSITE" id="PS50928"/>
    </source>
</evidence>
<evidence type="ECO:0000256" key="7">
    <source>
        <dbReference type="RuleBase" id="RU363032"/>
    </source>
</evidence>
<dbReference type="STRING" id="630515.SAMN04489812_2676"/>
<comment type="similarity">
    <text evidence="7">Belongs to the binding-protein-dependent transport system permease family.</text>
</comment>
<dbReference type="PANTHER" id="PTHR43744">
    <property type="entry name" value="ABC TRANSPORTER PERMEASE PROTEIN MG189-RELATED-RELATED"/>
    <property type="match status" value="1"/>
</dbReference>
<gene>
    <name evidence="9" type="ORF">SAMN04489812_2676</name>
</gene>
<protein>
    <submittedName>
        <fullName evidence="9">Carbohydrate ABC transporter membrane protein 2, CUT1 family</fullName>
    </submittedName>
</protein>
<dbReference type="Pfam" id="PF00528">
    <property type="entry name" value="BPD_transp_1"/>
    <property type="match status" value="1"/>
</dbReference>
<dbReference type="Gene3D" id="1.10.3720.10">
    <property type="entry name" value="MetI-like"/>
    <property type="match status" value="1"/>
</dbReference>
<dbReference type="SUPFAM" id="SSF161098">
    <property type="entry name" value="MetI-like"/>
    <property type="match status" value="1"/>
</dbReference>
<evidence type="ECO:0000256" key="6">
    <source>
        <dbReference type="ARBA" id="ARBA00023136"/>
    </source>
</evidence>
<keyword evidence="2 7" id="KW-0813">Transport</keyword>
<dbReference type="GO" id="GO:0005886">
    <property type="term" value="C:plasma membrane"/>
    <property type="evidence" value="ECO:0007669"/>
    <property type="project" value="UniProtKB-SubCell"/>
</dbReference>
<dbReference type="EMBL" id="LT629772">
    <property type="protein sequence ID" value="SDS68571.1"/>
    <property type="molecule type" value="Genomic_DNA"/>
</dbReference>
<feature type="transmembrane region" description="Helical" evidence="7">
    <location>
        <begin position="187"/>
        <end position="209"/>
    </location>
</feature>
<dbReference type="GO" id="GO:0055085">
    <property type="term" value="P:transmembrane transport"/>
    <property type="evidence" value="ECO:0007669"/>
    <property type="project" value="InterPro"/>
</dbReference>
<comment type="subcellular location">
    <subcellularLocation>
        <location evidence="1 7">Cell membrane</location>
        <topology evidence="1 7">Multi-pass membrane protein</topology>
    </subcellularLocation>
</comment>
<evidence type="ECO:0000256" key="2">
    <source>
        <dbReference type="ARBA" id="ARBA00022448"/>
    </source>
</evidence>
<accession>A0A1H1U892</accession>
<evidence type="ECO:0000313" key="9">
    <source>
        <dbReference type="EMBL" id="SDS68571.1"/>
    </source>
</evidence>
<dbReference type="InterPro" id="IPR000515">
    <property type="entry name" value="MetI-like"/>
</dbReference>
<sequence length="293" mass="31938">MAGRPATAPWQTPTPTPVRILKAVLIIAIVIVMAFPFVDVIAKSLAAPDSRAGGLFPTSFSLAAYRSLLSGGIVGRAMLVSVGVTVVGTALSVFFTVLLAFGLTRTRAVPGGRVIFYLILVTMLFNAGIIPNYLLVKNLGLLDSYWSLILPTLISAFNMVVIRNFFMNMPQDLLEAARIDGANEWQILWRIVIPLSRAVIAVIALFYAVGYWNNFFNALLYINDTSKWPVQLVLNQYVLQGSPLDQIQNPDLAPPPQAIQMAVVVLATLPILVVYPFAQRYFTKGVLTGAIKG</sequence>
<dbReference type="PROSITE" id="PS50928">
    <property type="entry name" value="ABC_TM1"/>
    <property type="match status" value="1"/>
</dbReference>
<dbReference type="PANTHER" id="PTHR43744:SF9">
    <property type="entry name" value="POLYGALACTURONAN_RHAMNOGALACTURONAN TRANSPORT SYSTEM PERMEASE PROTEIN YTCP"/>
    <property type="match status" value="1"/>
</dbReference>
<feature type="transmembrane region" description="Helical" evidence="7">
    <location>
        <begin position="145"/>
        <end position="166"/>
    </location>
</feature>
<keyword evidence="10" id="KW-1185">Reference proteome</keyword>
<evidence type="ECO:0000256" key="4">
    <source>
        <dbReference type="ARBA" id="ARBA00022692"/>
    </source>
</evidence>
<keyword evidence="6 7" id="KW-0472">Membrane</keyword>
<organism evidence="9 10">
    <name type="scientific">Microlunatus soli</name>
    <dbReference type="NCBI Taxonomy" id="630515"/>
    <lineage>
        <taxon>Bacteria</taxon>
        <taxon>Bacillati</taxon>
        <taxon>Actinomycetota</taxon>
        <taxon>Actinomycetes</taxon>
        <taxon>Propionibacteriales</taxon>
        <taxon>Propionibacteriaceae</taxon>
        <taxon>Microlunatus</taxon>
    </lineage>
</organism>
<feature type="domain" description="ABC transmembrane type-1" evidence="8">
    <location>
        <begin position="78"/>
        <end position="278"/>
    </location>
</feature>
<keyword evidence="5 7" id="KW-1133">Transmembrane helix</keyword>
<reference evidence="9 10" key="1">
    <citation type="submission" date="2016-10" db="EMBL/GenBank/DDBJ databases">
        <authorList>
            <person name="de Groot N.N."/>
        </authorList>
    </citation>
    <scope>NUCLEOTIDE SEQUENCE [LARGE SCALE GENOMIC DNA]</scope>
    <source>
        <strain evidence="9 10">DSM 21800</strain>
    </source>
</reference>
<proteinExistence type="inferred from homology"/>
<dbReference type="RefSeq" id="WP_091525511.1">
    <property type="nucleotide sequence ID" value="NZ_LT629772.1"/>
</dbReference>
<evidence type="ECO:0000256" key="5">
    <source>
        <dbReference type="ARBA" id="ARBA00022989"/>
    </source>
</evidence>
<dbReference type="InterPro" id="IPR035906">
    <property type="entry name" value="MetI-like_sf"/>
</dbReference>
<name>A0A1H1U892_9ACTN</name>
<keyword evidence="4 7" id="KW-0812">Transmembrane</keyword>
<dbReference type="OrthoDB" id="9810086at2"/>
<feature type="transmembrane region" description="Helical" evidence="7">
    <location>
        <begin position="258"/>
        <end position="278"/>
    </location>
</feature>